<dbReference type="Pfam" id="PF00520">
    <property type="entry name" value="Ion_trans"/>
    <property type="match status" value="1"/>
</dbReference>
<dbReference type="EMBL" id="CAMXCT030000304">
    <property type="protein sequence ID" value="CAL4764206.1"/>
    <property type="molecule type" value="Genomic_DNA"/>
</dbReference>
<evidence type="ECO:0000256" key="4">
    <source>
        <dbReference type="ARBA" id="ARBA00022989"/>
    </source>
</evidence>
<keyword evidence="3" id="KW-0106">Calcium</keyword>
<keyword evidence="2 7" id="KW-0812">Transmembrane</keyword>
<feature type="transmembrane region" description="Helical" evidence="7">
    <location>
        <begin position="249"/>
        <end position="267"/>
    </location>
</feature>
<dbReference type="GO" id="GO:0005509">
    <property type="term" value="F:calcium ion binding"/>
    <property type="evidence" value="ECO:0007669"/>
    <property type="project" value="InterPro"/>
</dbReference>
<dbReference type="SMART" id="SM00054">
    <property type="entry name" value="EFh"/>
    <property type="match status" value="2"/>
</dbReference>
<reference evidence="10" key="2">
    <citation type="submission" date="2024-04" db="EMBL/GenBank/DDBJ databases">
        <authorList>
            <person name="Chen Y."/>
            <person name="Shah S."/>
            <person name="Dougan E. K."/>
            <person name="Thang M."/>
            <person name="Chan C."/>
        </authorList>
    </citation>
    <scope>NUCLEOTIDE SEQUENCE [LARGE SCALE GENOMIC DNA]</scope>
</reference>
<evidence type="ECO:0000256" key="6">
    <source>
        <dbReference type="SAM" id="MobiDB-lite"/>
    </source>
</evidence>
<comment type="subcellular location">
    <subcellularLocation>
        <location evidence="1">Membrane</location>
        <topology evidence="1">Multi-pass membrane protein</topology>
    </subcellularLocation>
</comment>
<dbReference type="Proteomes" id="UP001152797">
    <property type="component" value="Unassembled WGS sequence"/>
</dbReference>
<dbReference type="Pfam" id="PF13499">
    <property type="entry name" value="EF-hand_7"/>
    <property type="match status" value="1"/>
</dbReference>
<feature type="domain" description="EF-hand" evidence="8">
    <location>
        <begin position="508"/>
        <end position="543"/>
    </location>
</feature>
<dbReference type="InterPro" id="IPR018247">
    <property type="entry name" value="EF_Hand_1_Ca_BS"/>
</dbReference>
<dbReference type="EMBL" id="CAMXCT020000304">
    <property type="protein sequence ID" value="CAL1130269.1"/>
    <property type="molecule type" value="Genomic_DNA"/>
</dbReference>
<dbReference type="Gene3D" id="1.10.287.70">
    <property type="match status" value="1"/>
</dbReference>
<evidence type="ECO:0000256" key="2">
    <source>
        <dbReference type="ARBA" id="ARBA00022692"/>
    </source>
</evidence>
<protein>
    <submittedName>
        <fullName evidence="11">Retrovirus-related Pol polyprotein from transposon TNT 1-94</fullName>
    </submittedName>
</protein>
<dbReference type="SUPFAM" id="SSF47473">
    <property type="entry name" value="EF-hand"/>
    <property type="match status" value="1"/>
</dbReference>
<evidence type="ECO:0000313" key="9">
    <source>
        <dbReference type="EMBL" id="CAI3976894.1"/>
    </source>
</evidence>
<feature type="region of interest" description="Disordered" evidence="6">
    <location>
        <begin position="150"/>
        <end position="173"/>
    </location>
</feature>
<comment type="caution">
    <text evidence="9">The sequence shown here is derived from an EMBL/GenBank/DDBJ whole genome shotgun (WGS) entry which is preliminary data.</text>
</comment>
<dbReference type="GO" id="GO:0016020">
    <property type="term" value="C:membrane"/>
    <property type="evidence" value="ECO:0007669"/>
    <property type="project" value="UniProtKB-SubCell"/>
</dbReference>
<feature type="transmembrane region" description="Helical" evidence="7">
    <location>
        <begin position="211"/>
        <end position="229"/>
    </location>
</feature>
<dbReference type="PANTHER" id="PTHR46726:SF1">
    <property type="entry name" value="TWO-PORE CALCIUM CHANNEL 3"/>
    <property type="match status" value="1"/>
</dbReference>
<evidence type="ECO:0000256" key="1">
    <source>
        <dbReference type="ARBA" id="ARBA00004141"/>
    </source>
</evidence>
<dbReference type="InterPro" id="IPR002048">
    <property type="entry name" value="EF_hand_dom"/>
</dbReference>
<dbReference type="PROSITE" id="PS00018">
    <property type="entry name" value="EF_HAND_1"/>
    <property type="match status" value="2"/>
</dbReference>
<dbReference type="EMBL" id="CAMXCT010000304">
    <property type="protein sequence ID" value="CAI3976894.1"/>
    <property type="molecule type" value="Genomic_DNA"/>
</dbReference>
<keyword evidence="12" id="KW-1185">Reference proteome</keyword>
<feature type="region of interest" description="Disordered" evidence="6">
    <location>
        <begin position="45"/>
        <end position="84"/>
    </location>
</feature>
<evidence type="ECO:0000256" key="3">
    <source>
        <dbReference type="ARBA" id="ARBA00022837"/>
    </source>
</evidence>
<feature type="transmembrane region" description="Helical" evidence="7">
    <location>
        <begin position="350"/>
        <end position="368"/>
    </location>
</feature>
<feature type="domain" description="EF-hand" evidence="8">
    <location>
        <begin position="465"/>
        <end position="500"/>
    </location>
</feature>
<sequence length="601" mass="67696">MSAMVNDWQNLSALIRCQFIELREQLVQDLSQELRALLGARPPERLSAQSAESAFSRRETGPSGEESVYSEGEHSHHHDSQECHDWLKRHRKSFLSSKIVAMLEDEERTHGMMVNLPSLAEREHRVHPAPPSGPLPETLRLAAVEELRTNVSGGSPQARSYHSTTRGSTPKRPTRASVMEWAFGLKRQGSTRFQETTWLRMRALRLVSNSFFEYLSMVMLLANAVAVGVQTDYMAVKQAPSAPKVWRGMDMFFCIFFSLELTLRLAAFGKKFFVMTGCAWNVLDIILVLAQVTEEVLLAVADSDGQDNADVMRAVRILRVIKVLRLVGTVRMAEDLQLLINCLLLSLKQFLWSVLLLLLAIYVMAVYVTQAASAYRMEQPTGTYAEQITRWWGSMPQSILSLFQGITGGIDWHQIAEPLMKGISPWFGLLFVFFMAFCILALLNVITGTFVETMSQQAKDLHLRGRIIQARRLFREIDTDASGFISPDEILEHTSNPAVQEFFETIDVHPSEAKNLLEVIDLDGNGKINFEEFLEGSLRLNGAAKSSDLVLLAREVKRFHQGHAKEMSELLLKVRLALAEHRSKSQDDGRSGRAKAVTEMC</sequence>
<dbReference type="AlphaFoldDB" id="A0A9P1FH55"/>
<evidence type="ECO:0000256" key="7">
    <source>
        <dbReference type="SAM" id="Phobius"/>
    </source>
</evidence>
<evidence type="ECO:0000256" key="5">
    <source>
        <dbReference type="ARBA" id="ARBA00023136"/>
    </source>
</evidence>
<feature type="compositionally biased region" description="Basic and acidic residues" evidence="6">
    <location>
        <begin position="71"/>
        <end position="84"/>
    </location>
</feature>
<evidence type="ECO:0000313" key="12">
    <source>
        <dbReference type="Proteomes" id="UP001152797"/>
    </source>
</evidence>
<reference evidence="9" key="1">
    <citation type="submission" date="2022-10" db="EMBL/GenBank/DDBJ databases">
        <authorList>
            <person name="Chen Y."/>
            <person name="Dougan E. K."/>
            <person name="Chan C."/>
            <person name="Rhodes N."/>
            <person name="Thang M."/>
        </authorList>
    </citation>
    <scope>NUCLEOTIDE SEQUENCE</scope>
</reference>
<dbReference type="PROSITE" id="PS50222">
    <property type="entry name" value="EF_HAND_2"/>
    <property type="match status" value="2"/>
</dbReference>
<dbReference type="CDD" id="cd00051">
    <property type="entry name" value="EFh"/>
    <property type="match status" value="1"/>
</dbReference>
<accession>A0A9P1FH55</accession>
<name>A0A9P1FH55_9DINO</name>
<dbReference type="InterPro" id="IPR027359">
    <property type="entry name" value="Volt_channel_dom_sf"/>
</dbReference>
<organism evidence="9">
    <name type="scientific">Cladocopium goreaui</name>
    <dbReference type="NCBI Taxonomy" id="2562237"/>
    <lineage>
        <taxon>Eukaryota</taxon>
        <taxon>Sar</taxon>
        <taxon>Alveolata</taxon>
        <taxon>Dinophyceae</taxon>
        <taxon>Suessiales</taxon>
        <taxon>Symbiodiniaceae</taxon>
        <taxon>Cladocopium</taxon>
    </lineage>
</organism>
<keyword evidence="4 7" id="KW-1133">Transmembrane helix</keyword>
<dbReference type="Gene3D" id="1.20.120.350">
    <property type="entry name" value="Voltage-gated potassium channels. Chain C"/>
    <property type="match status" value="1"/>
</dbReference>
<dbReference type="OrthoDB" id="191686at2759"/>
<dbReference type="GO" id="GO:0005216">
    <property type="term" value="F:monoatomic ion channel activity"/>
    <property type="evidence" value="ECO:0007669"/>
    <property type="project" value="InterPro"/>
</dbReference>
<dbReference type="SUPFAM" id="SSF81324">
    <property type="entry name" value="Voltage-gated potassium channels"/>
    <property type="match status" value="1"/>
</dbReference>
<evidence type="ECO:0000313" key="11">
    <source>
        <dbReference type="EMBL" id="CAL4764206.1"/>
    </source>
</evidence>
<gene>
    <name evidence="9" type="ORF">C1SCF055_LOCUS5079</name>
</gene>
<feature type="compositionally biased region" description="Polar residues" evidence="6">
    <location>
        <begin position="150"/>
        <end position="168"/>
    </location>
</feature>
<proteinExistence type="predicted"/>
<dbReference type="PANTHER" id="PTHR46726">
    <property type="entry name" value="TWO PORE CHANNEL 3"/>
    <property type="match status" value="1"/>
</dbReference>
<evidence type="ECO:0000259" key="8">
    <source>
        <dbReference type="PROSITE" id="PS50222"/>
    </source>
</evidence>
<feature type="transmembrane region" description="Helical" evidence="7">
    <location>
        <begin position="426"/>
        <end position="451"/>
    </location>
</feature>
<dbReference type="InterPro" id="IPR011992">
    <property type="entry name" value="EF-hand-dom_pair"/>
</dbReference>
<dbReference type="Gene3D" id="1.10.238.10">
    <property type="entry name" value="EF-hand"/>
    <property type="match status" value="1"/>
</dbReference>
<evidence type="ECO:0000313" key="10">
    <source>
        <dbReference type="EMBL" id="CAL1130269.1"/>
    </source>
</evidence>
<dbReference type="InterPro" id="IPR005821">
    <property type="entry name" value="Ion_trans_dom"/>
</dbReference>
<keyword evidence="5 7" id="KW-0472">Membrane</keyword>